<evidence type="ECO:0000313" key="2">
    <source>
        <dbReference type="EMBL" id="GFQ70118.1"/>
    </source>
</evidence>
<dbReference type="AlphaFoldDB" id="A0A8X6F3N8"/>
<accession>A0A8X6F3N8</accession>
<organism evidence="2 3">
    <name type="scientific">Trichonephila clavata</name>
    <name type="common">Joro spider</name>
    <name type="synonym">Nephila clavata</name>
    <dbReference type="NCBI Taxonomy" id="2740835"/>
    <lineage>
        <taxon>Eukaryota</taxon>
        <taxon>Metazoa</taxon>
        <taxon>Ecdysozoa</taxon>
        <taxon>Arthropoda</taxon>
        <taxon>Chelicerata</taxon>
        <taxon>Arachnida</taxon>
        <taxon>Araneae</taxon>
        <taxon>Araneomorphae</taxon>
        <taxon>Entelegynae</taxon>
        <taxon>Araneoidea</taxon>
        <taxon>Nephilidae</taxon>
        <taxon>Trichonephila</taxon>
    </lineage>
</organism>
<dbReference type="EMBL" id="BMAO01000932">
    <property type="protein sequence ID" value="GFQ70118.1"/>
    <property type="molecule type" value="Genomic_DNA"/>
</dbReference>
<feature type="region of interest" description="Disordered" evidence="1">
    <location>
        <begin position="113"/>
        <end position="133"/>
    </location>
</feature>
<proteinExistence type="predicted"/>
<keyword evidence="3" id="KW-1185">Reference proteome</keyword>
<gene>
    <name evidence="2" type="ORF">TNCT_193021</name>
</gene>
<protein>
    <submittedName>
        <fullName evidence="2">Uncharacterized protein</fullName>
    </submittedName>
</protein>
<feature type="compositionally biased region" description="Polar residues" evidence="1">
    <location>
        <begin position="113"/>
        <end position="123"/>
    </location>
</feature>
<reference evidence="2" key="1">
    <citation type="submission" date="2020-07" db="EMBL/GenBank/DDBJ databases">
        <title>Multicomponent nature underlies the extraordinary mechanical properties of spider dragline silk.</title>
        <authorList>
            <person name="Kono N."/>
            <person name="Nakamura H."/>
            <person name="Mori M."/>
            <person name="Yoshida Y."/>
            <person name="Ohtoshi R."/>
            <person name="Malay A.D."/>
            <person name="Moran D.A.P."/>
            <person name="Tomita M."/>
            <person name="Numata K."/>
            <person name="Arakawa K."/>
        </authorList>
    </citation>
    <scope>NUCLEOTIDE SEQUENCE</scope>
</reference>
<evidence type="ECO:0000256" key="1">
    <source>
        <dbReference type="SAM" id="MobiDB-lite"/>
    </source>
</evidence>
<feature type="compositionally biased region" description="Basic residues" evidence="1">
    <location>
        <begin position="124"/>
        <end position="133"/>
    </location>
</feature>
<evidence type="ECO:0000313" key="3">
    <source>
        <dbReference type="Proteomes" id="UP000887116"/>
    </source>
</evidence>
<name>A0A8X6F3N8_TRICU</name>
<dbReference type="Proteomes" id="UP000887116">
    <property type="component" value="Unassembled WGS sequence"/>
</dbReference>
<sequence>METLSSGLIGYRQCAQPRRLTSLQEGMNQKLSTEKSTVCSGLGQENGCRTRIIDNCGMNGHVASELSVVPAQCQKKKTNGIRPATHSNLNKCLSRLSMVSSCQQEGGIWISTQPSSRKTNTSCQRRRLSFPER</sequence>
<comment type="caution">
    <text evidence="2">The sequence shown here is derived from an EMBL/GenBank/DDBJ whole genome shotgun (WGS) entry which is preliminary data.</text>
</comment>